<reference evidence="3" key="2">
    <citation type="submission" date="2025-09" db="UniProtKB">
        <authorList>
            <consortium name="Ensembl"/>
        </authorList>
    </citation>
    <scope>IDENTIFICATION</scope>
</reference>
<sequence>MARRSAETHLGFIKPLSEAVHGSFLCHSPSSALLCRTPTTGGSAAPSLSPPPPPLTLLHDVHVDNRPRPRHLQGPLRPISEEQPCALAAPGRGGPYLNCTQQQPRTEQTRLTGGKSLESPHLLLQTSRMVLKMPSRFGSLVKEACALLDKFTSDSRDVDVFLEEASTDLQSIGPTERKFILEVVSGCVEYKKLLNVVISAFYGQHRKWLCRGDRSQFIVICYLAIFSLDDLGLGHFSGIVKSLAPLKMHLFLDFFFSNLTSWIQDEWNSIYEAEFVEKNWIRPLLRWRPEINLLMDQLAVPKESDVRRAPVKTTQCQEFNLNKPKPRSLPMPELIPLQEKTKPVPNTTYTTPREIQIIEEIKEKNQQKAQELLFEANMTQFRCGNPEKSEHTKAVISQIKTDLDSKLKFDSFHSSGIPPSIKAKSCSVKLNNAAIRRREALHDRQVKEELQRIERLVQGARDPSPFLQRQKEVLERDLQEKLQTAERKRLETQISEQEAALARNRVAERNQKTAQLKKEETAQLMQRYAEKRLQEEKQLRDLMQQVTDSHYNSKAAKEKIKQLKQRIVKEVSEQSQELLRQALEEQQEELCRKFKIIQEIHAIESLPRIRPNSFDDTETAGHELLNEMSLAELKERLALLRQQQEKEQEERRRNILEEKQKKKQEILEALENIELHERVLAKEAAERNEKKKANQELVQQVVAQDETIVALKKKLEEKKQASQRVKQAEKSKIIPCKKTPTGTNIQRDLKEKTWEELERSLACYIQDTP</sequence>
<evidence type="ECO:0000256" key="1">
    <source>
        <dbReference type="SAM" id="Coils"/>
    </source>
</evidence>
<accession>A0A3Q2QIH1</accession>
<dbReference type="InterPro" id="IPR039341">
    <property type="entry name" value="CFAP99"/>
</dbReference>
<feature type="coiled-coil region" evidence="1">
    <location>
        <begin position="525"/>
        <end position="589"/>
    </location>
</feature>
<dbReference type="PANTHER" id="PTHR34649:SF1">
    <property type="entry name" value="CILIA- AND FLAGELLA-ASSOCIATED PROTEIN 99"/>
    <property type="match status" value="1"/>
</dbReference>
<name>A0A3Q2QIH1_FUNHE</name>
<proteinExistence type="predicted"/>
<evidence type="ECO:0000313" key="4">
    <source>
        <dbReference type="Proteomes" id="UP000265000"/>
    </source>
</evidence>
<keyword evidence="4" id="KW-1185">Reference proteome</keyword>
<dbReference type="STRING" id="8078.ENSFHEP00000026377"/>
<feature type="compositionally biased region" description="Basic and acidic residues" evidence="2">
    <location>
        <begin position="720"/>
        <end position="732"/>
    </location>
</feature>
<protein>
    <submittedName>
        <fullName evidence="3">Cilia and flagella associated protein 99</fullName>
    </submittedName>
</protein>
<keyword evidence="1" id="KW-0175">Coiled coil</keyword>
<feature type="region of interest" description="Disordered" evidence="2">
    <location>
        <begin position="720"/>
        <end position="742"/>
    </location>
</feature>
<dbReference type="PANTHER" id="PTHR34649">
    <property type="entry name" value="CILIA- AND FLAGELLA-ASSOCIATED PROTEIN 99"/>
    <property type="match status" value="1"/>
</dbReference>
<organism evidence="3 4">
    <name type="scientific">Fundulus heteroclitus</name>
    <name type="common">Killifish</name>
    <name type="synonym">Mummichog</name>
    <dbReference type="NCBI Taxonomy" id="8078"/>
    <lineage>
        <taxon>Eukaryota</taxon>
        <taxon>Metazoa</taxon>
        <taxon>Chordata</taxon>
        <taxon>Craniata</taxon>
        <taxon>Vertebrata</taxon>
        <taxon>Euteleostomi</taxon>
        <taxon>Actinopterygii</taxon>
        <taxon>Neopterygii</taxon>
        <taxon>Teleostei</taxon>
        <taxon>Neoteleostei</taxon>
        <taxon>Acanthomorphata</taxon>
        <taxon>Ovalentaria</taxon>
        <taxon>Atherinomorphae</taxon>
        <taxon>Cyprinodontiformes</taxon>
        <taxon>Fundulidae</taxon>
        <taxon>Fundulus</taxon>
    </lineage>
</organism>
<reference evidence="3" key="1">
    <citation type="submission" date="2025-08" db="UniProtKB">
        <authorList>
            <consortium name="Ensembl"/>
        </authorList>
    </citation>
    <scope>IDENTIFICATION</scope>
</reference>
<dbReference type="Ensembl" id="ENSFHET00000002859.1">
    <property type="protein sequence ID" value="ENSFHEP00000026377.1"/>
    <property type="gene ID" value="ENSFHEG00000000214.1"/>
</dbReference>
<dbReference type="AlphaFoldDB" id="A0A3Q2QIH1"/>
<evidence type="ECO:0000313" key="3">
    <source>
        <dbReference type="Ensembl" id="ENSFHEP00000026377.1"/>
    </source>
</evidence>
<dbReference type="Proteomes" id="UP000265000">
    <property type="component" value="Unplaced"/>
</dbReference>
<dbReference type="GeneTree" id="ENSGT00500000045231"/>
<evidence type="ECO:0000256" key="2">
    <source>
        <dbReference type="SAM" id="MobiDB-lite"/>
    </source>
</evidence>